<evidence type="ECO:0000313" key="4">
    <source>
        <dbReference type="Proteomes" id="UP000066203"/>
    </source>
</evidence>
<evidence type="ECO:0000313" key="3">
    <source>
        <dbReference type="EMBL" id="BAS19679.1"/>
    </source>
</evidence>
<feature type="region of interest" description="Disordered" evidence="1">
    <location>
        <begin position="56"/>
        <end position="86"/>
    </location>
</feature>
<keyword evidence="2" id="KW-1133">Transmembrane helix</keyword>
<dbReference type="RefSeq" id="WP_060823860.1">
    <property type="nucleotide sequence ID" value="NZ_AP014938.1"/>
</dbReference>
<dbReference type="GO" id="GO:0051301">
    <property type="term" value="P:cell division"/>
    <property type="evidence" value="ECO:0007669"/>
    <property type="project" value="UniProtKB-KW"/>
</dbReference>
<dbReference type="Pfam" id="PF04977">
    <property type="entry name" value="DivIC"/>
    <property type="match status" value="1"/>
</dbReference>
<keyword evidence="2" id="KW-0472">Membrane</keyword>
<reference evidence="4" key="1">
    <citation type="submission" date="2015-08" db="EMBL/GenBank/DDBJ databases">
        <title>Complete genome sequence of Rothia mucilaginosa strain NUM-Rm6536.</title>
        <authorList>
            <person name="Nambu T."/>
        </authorList>
    </citation>
    <scope>NUCLEOTIDE SEQUENCE [LARGE SCALE GENOMIC DNA]</scope>
    <source>
        <strain evidence="4">NUM-Rm6536</strain>
    </source>
</reference>
<feature type="compositionally biased region" description="Polar residues" evidence="1">
    <location>
        <begin position="1"/>
        <end position="29"/>
    </location>
</feature>
<keyword evidence="2" id="KW-0812">Transmembrane</keyword>
<keyword evidence="3" id="KW-0132">Cell division</keyword>
<feature type="region of interest" description="Disordered" evidence="1">
    <location>
        <begin position="1"/>
        <end position="37"/>
    </location>
</feature>
<dbReference type="AlphaFoldDB" id="A0A0K2RXY5"/>
<feature type="transmembrane region" description="Helical" evidence="2">
    <location>
        <begin position="101"/>
        <end position="122"/>
    </location>
</feature>
<accession>A0A0K2RXY5</accession>
<gene>
    <name evidence="3" type="ORF">RM6536_0432</name>
</gene>
<keyword evidence="3" id="KW-0131">Cell cycle</keyword>
<proteinExistence type="predicted"/>
<name>A0A0K2RXY5_9MICC</name>
<dbReference type="EMBL" id="AP014938">
    <property type="protein sequence ID" value="BAS19679.1"/>
    <property type="molecule type" value="Genomic_DNA"/>
</dbReference>
<dbReference type="PATRIC" id="fig|43675.28.peg.435"/>
<dbReference type="Proteomes" id="UP000066203">
    <property type="component" value="Chromosome"/>
</dbReference>
<organism evidence="3">
    <name type="scientific">Rothia mucilaginosa</name>
    <dbReference type="NCBI Taxonomy" id="43675"/>
    <lineage>
        <taxon>Bacteria</taxon>
        <taxon>Bacillati</taxon>
        <taxon>Actinomycetota</taxon>
        <taxon>Actinomycetes</taxon>
        <taxon>Micrococcales</taxon>
        <taxon>Micrococcaceae</taxon>
        <taxon>Rothia</taxon>
    </lineage>
</organism>
<evidence type="ECO:0000256" key="2">
    <source>
        <dbReference type="SAM" id="Phobius"/>
    </source>
</evidence>
<feature type="compositionally biased region" description="Basic and acidic residues" evidence="1">
    <location>
        <begin position="56"/>
        <end position="72"/>
    </location>
</feature>
<protein>
    <submittedName>
        <fullName evidence="3">Cell division protein DivIC</fullName>
    </submittedName>
</protein>
<dbReference type="InterPro" id="IPR007060">
    <property type="entry name" value="FtsL/DivIC"/>
</dbReference>
<sequence>MSQRANQQTRSHSKSSTEPAQGATSSNASRGAAKEARTSLLKKASALFFGVGLSERHPERERQAQARREERARRRAAAQQGREEGGYDAPVAAHMFSGRSFLTAVVVGVIALGTAYPVVTYFDQDREIKRINTHISQLQQENAQLKAEQTWWNDDNYVRQQARSRLYYVNPGDTPYVVTGITEDSTKADGTSANAKNAPEDAWTTKIWDSLEKN</sequence>
<evidence type="ECO:0000256" key="1">
    <source>
        <dbReference type="SAM" id="MobiDB-lite"/>
    </source>
</evidence>